<evidence type="ECO:0000313" key="2">
    <source>
        <dbReference type="Proteomes" id="UP000652153"/>
    </source>
</evidence>
<organism evidence="1 2">
    <name type="scientific">Paenibacillus silvae</name>
    <dbReference type="NCBI Taxonomy" id="1325358"/>
    <lineage>
        <taxon>Bacteria</taxon>
        <taxon>Bacillati</taxon>
        <taxon>Bacillota</taxon>
        <taxon>Bacilli</taxon>
        <taxon>Bacillales</taxon>
        <taxon>Paenibacillaceae</taxon>
        <taxon>Paenibacillus</taxon>
    </lineage>
</organism>
<sequence length="42" mass="4682">MDGNQADEVEVFGLFGGDLPVMHQAVNRIAENGWVTIHTTRR</sequence>
<gene>
    <name evidence="1" type="ORF">GCM10008014_54170</name>
</gene>
<accession>A0ABQ1ZM19</accession>
<dbReference type="Proteomes" id="UP000652153">
    <property type="component" value="Unassembled WGS sequence"/>
</dbReference>
<keyword evidence="2" id="KW-1185">Reference proteome</keyword>
<proteinExistence type="predicted"/>
<comment type="caution">
    <text evidence="1">The sequence shown here is derived from an EMBL/GenBank/DDBJ whole genome shotgun (WGS) entry which is preliminary data.</text>
</comment>
<protein>
    <submittedName>
        <fullName evidence="1">Uncharacterized protein</fullName>
    </submittedName>
</protein>
<reference evidence="2" key="1">
    <citation type="journal article" date="2019" name="Int. J. Syst. Evol. Microbiol.">
        <title>The Global Catalogue of Microorganisms (GCM) 10K type strain sequencing project: providing services to taxonomists for standard genome sequencing and annotation.</title>
        <authorList>
            <consortium name="The Broad Institute Genomics Platform"/>
            <consortium name="The Broad Institute Genome Sequencing Center for Infectious Disease"/>
            <person name="Wu L."/>
            <person name="Ma J."/>
        </authorList>
    </citation>
    <scope>NUCLEOTIDE SEQUENCE [LARGE SCALE GENOMIC DNA]</scope>
    <source>
        <strain evidence="2">CGMCC 1.12770</strain>
    </source>
</reference>
<dbReference type="EMBL" id="BMFU01000015">
    <property type="protein sequence ID" value="GGH70089.1"/>
    <property type="molecule type" value="Genomic_DNA"/>
</dbReference>
<evidence type="ECO:0000313" key="1">
    <source>
        <dbReference type="EMBL" id="GGH70089.1"/>
    </source>
</evidence>
<name>A0ABQ1ZM19_9BACL</name>